<accession>A0AAV9ITZ2</accession>
<dbReference type="EMBL" id="JANCYW010000006">
    <property type="protein sequence ID" value="KAK4535732.1"/>
    <property type="molecule type" value="Genomic_DNA"/>
</dbReference>
<evidence type="ECO:0000259" key="8">
    <source>
        <dbReference type="Pfam" id="PF02308"/>
    </source>
</evidence>
<evidence type="ECO:0000256" key="6">
    <source>
        <dbReference type="SAM" id="MobiDB-lite"/>
    </source>
</evidence>
<dbReference type="PANTHER" id="PTHR33778">
    <property type="entry name" value="PROTEIN MGTC"/>
    <property type="match status" value="1"/>
</dbReference>
<dbReference type="InterPro" id="IPR003416">
    <property type="entry name" value="MgtC/SapB/SrpB/YhiD_fam"/>
</dbReference>
<evidence type="ECO:0000313" key="9">
    <source>
        <dbReference type="EMBL" id="KAK4535732.1"/>
    </source>
</evidence>
<dbReference type="Pfam" id="PF02308">
    <property type="entry name" value="MgtC"/>
    <property type="match status" value="1"/>
</dbReference>
<keyword evidence="2" id="KW-1003">Cell membrane</keyword>
<evidence type="ECO:0000256" key="7">
    <source>
        <dbReference type="SAM" id="Phobius"/>
    </source>
</evidence>
<dbReference type="PRINTS" id="PR01837">
    <property type="entry name" value="MGTCSAPBPROT"/>
</dbReference>
<dbReference type="PANTHER" id="PTHR33778:SF1">
    <property type="entry name" value="MAGNESIUM TRANSPORTER YHID-RELATED"/>
    <property type="match status" value="1"/>
</dbReference>
<comment type="subcellular location">
    <subcellularLocation>
        <location evidence="1">Cell membrane</location>
        <topology evidence="1">Multi-pass membrane protein</topology>
    </subcellularLocation>
</comment>
<dbReference type="InterPro" id="IPR049177">
    <property type="entry name" value="MgtC_SapB_SrpB_YhiD_N"/>
</dbReference>
<dbReference type="Proteomes" id="UP001301350">
    <property type="component" value="Unassembled WGS sequence"/>
</dbReference>
<evidence type="ECO:0000256" key="3">
    <source>
        <dbReference type="ARBA" id="ARBA00022692"/>
    </source>
</evidence>
<protein>
    <recommendedName>
        <fullName evidence="8">MgtC/SapB/SrpB/YhiD N-terminal domain-containing protein</fullName>
    </recommendedName>
</protein>
<dbReference type="GO" id="GO:0005886">
    <property type="term" value="C:plasma membrane"/>
    <property type="evidence" value="ECO:0007669"/>
    <property type="project" value="UniProtKB-SubCell"/>
</dbReference>
<proteinExistence type="predicted"/>
<feature type="transmembrane region" description="Helical" evidence="7">
    <location>
        <begin position="230"/>
        <end position="251"/>
    </location>
</feature>
<feature type="transmembrane region" description="Helical" evidence="7">
    <location>
        <begin position="290"/>
        <end position="320"/>
    </location>
</feature>
<dbReference type="AlphaFoldDB" id="A0AAV9ITZ2"/>
<keyword evidence="5 7" id="KW-0472">Membrane</keyword>
<sequence length="369" mass="38722">MSRRRQEWRVGCEQESAASCLQWIAPLAPRRAGQFTTGSLPLGRWRRTLKPSPKCLPQNATWERCTGLAGLRASTNGARRPAAAAIRPVSSGVGASPRPTVPSLLWIALLRRAILLTLAVSVSVLMRGRPPAPAAAATISASAPTDTRPHTIRRYHRPRANLRCARARLSMFAPHLTEHEASSHGGQHGRDSSSLHLEGELVVRLLVAVLAGGMIGLERRTAARPAGVRTLALVSMGAATFTIVSIFGFAGSDTSRVAAQVASGVGFIGAGVIGSGASGRAAMGLSTASAIWVAAALGVASGAGLYFVAMFGSILTVMILRGGKRAAPPDAGAPTDAHAPRMMREHASTTTGHLQTREPMEYPYDPDED</sequence>
<feature type="compositionally biased region" description="Basic and acidic residues" evidence="6">
    <location>
        <begin position="338"/>
        <end position="347"/>
    </location>
</feature>
<organism evidence="9 10">
    <name type="scientific">Cyanidium caldarium</name>
    <name type="common">Red alga</name>
    <dbReference type="NCBI Taxonomy" id="2771"/>
    <lineage>
        <taxon>Eukaryota</taxon>
        <taxon>Rhodophyta</taxon>
        <taxon>Bangiophyceae</taxon>
        <taxon>Cyanidiales</taxon>
        <taxon>Cyanidiaceae</taxon>
        <taxon>Cyanidium</taxon>
    </lineage>
</organism>
<feature type="compositionally biased region" description="Low complexity" evidence="6">
    <location>
        <begin position="328"/>
        <end position="337"/>
    </location>
</feature>
<evidence type="ECO:0000256" key="5">
    <source>
        <dbReference type="ARBA" id="ARBA00023136"/>
    </source>
</evidence>
<evidence type="ECO:0000313" key="10">
    <source>
        <dbReference type="Proteomes" id="UP001301350"/>
    </source>
</evidence>
<reference evidence="9 10" key="1">
    <citation type="submission" date="2022-07" db="EMBL/GenBank/DDBJ databases">
        <title>Genome-wide signatures of adaptation to extreme environments.</title>
        <authorList>
            <person name="Cho C.H."/>
            <person name="Yoon H.S."/>
        </authorList>
    </citation>
    <scope>NUCLEOTIDE SEQUENCE [LARGE SCALE GENOMIC DNA]</scope>
    <source>
        <strain evidence="9 10">DBV 063 E5</strain>
    </source>
</reference>
<keyword evidence="3 7" id="KW-0812">Transmembrane</keyword>
<comment type="caution">
    <text evidence="9">The sequence shown here is derived from an EMBL/GenBank/DDBJ whole genome shotgun (WGS) entry which is preliminary data.</text>
</comment>
<feature type="transmembrane region" description="Helical" evidence="7">
    <location>
        <begin position="257"/>
        <end position="278"/>
    </location>
</feature>
<keyword evidence="4 7" id="KW-1133">Transmembrane helix</keyword>
<evidence type="ECO:0000256" key="2">
    <source>
        <dbReference type="ARBA" id="ARBA00022475"/>
    </source>
</evidence>
<feature type="region of interest" description="Disordered" evidence="6">
    <location>
        <begin position="328"/>
        <end position="369"/>
    </location>
</feature>
<keyword evidence="10" id="KW-1185">Reference proteome</keyword>
<evidence type="ECO:0000256" key="1">
    <source>
        <dbReference type="ARBA" id="ARBA00004651"/>
    </source>
</evidence>
<feature type="domain" description="MgtC/SapB/SrpB/YhiD N-terminal" evidence="8">
    <location>
        <begin position="205"/>
        <end position="324"/>
    </location>
</feature>
<evidence type="ECO:0000256" key="4">
    <source>
        <dbReference type="ARBA" id="ARBA00022989"/>
    </source>
</evidence>
<gene>
    <name evidence="9" type="ORF">CDCA_CDCA06G1757</name>
</gene>
<name>A0AAV9ITZ2_CYACA</name>